<evidence type="ECO:0000259" key="14">
    <source>
        <dbReference type="Pfam" id="PF04563"/>
    </source>
</evidence>
<feature type="domain" description="RNA polymerase beta subunit protrusion" evidence="14">
    <location>
        <begin position="439"/>
        <end position="827"/>
    </location>
</feature>
<dbReference type="EMBL" id="LVLJ01001369">
    <property type="protein sequence ID" value="OAE30041.1"/>
    <property type="molecule type" value="Genomic_DNA"/>
</dbReference>
<dbReference type="Pfam" id="PF04566">
    <property type="entry name" value="RNA_pol_Rpb2_4"/>
    <property type="match status" value="1"/>
</dbReference>
<evidence type="ECO:0000256" key="6">
    <source>
        <dbReference type="ARBA" id="ARBA00022833"/>
    </source>
</evidence>
<evidence type="ECO:0000313" key="21">
    <source>
        <dbReference type="Proteomes" id="UP001162541"/>
    </source>
</evidence>
<dbReference type="InterPro" id="IPR007647">
    <property type="entry name" value="RNA_pol_Rpb2_5"/>
</dbReference>
<dbReference type="Gene3D" id="2.40.270.10">
    <property type="entry name" value="DNA-directed RNA polymerase, subunit 2, domain 6"/>
    <property type="match status" value="1"/>
</dbReference>
<comment type="catalytic activity">
    <reaction evidence="8 9">
        <text>RNA(n) + a ribonucleoside 5'-triphosphate = RNA(n+1) + diphosphate</text>
        <dbReference type="Rhea" id="RHEA:21248"/>
        <dbReference type="Rhea" id="RHEA-COMP:14527"/>
        <dbReference type="Rhea" id="RHEA-COMP:17342"/>
        <dbReference type="ChEBI" id="CHEBI:33019"/>
        <dbReference type="ChEBI" id="CHEBI:61557"/>
        <dbReference type="ChEBI" id="CHEBI:140395"/>
        <dbReference type="EC" id="2.7.7.6"/>
    </reaction>
</comment>
<feature type="compositionally biased region" description="Low complexity" evidence="10">
    <location>
        <begin position="225"/>
        <end position="235"/>
    </location>
</feature>
<evidence type="ECO:0000259" key="15">
    <source>
        <dbReference type="Pfam" id="PF04565"/>
    </source>
</evidence>
<dbReference type="SUPFAM" id="SSF64484">
    <property type="entry name" value="beta and beta-prime subunits of DNA dependent RNA-polymerase"/>
    <property type="match status" value="1"/>
</dbReference>
<evidence type="ECO:0000313" key="20">
    <source>
        <dbReference type="Proteomes" id="UP000077202"/>
    </source>
</evidence>
<dbReference type="InterPro" id="IPR007646">
    <property type="entry name" value="RNA_pol_Rpb2_4"/>
</dbReference>
<evidence type="ECO:0000256" key="10">
    <source>
        <dbReference type="SAM" id="MobiDB-lite"/>
    </source>
</evidence>
<feature type="domain" description="RNA polymerase Rpb2" evidence="17">
    <location>
        <begin position="1043"/>
        <end position="1093"/>
    </location>
</feature>
<keyword evidence="4 9" id="KW-0548">Nucleotidyltransferase</keyword>
<feature type="domain" description="DNA-directed RNA polymerase subunit 2 hybrid-binding" evidence="11">
    <location>
        <begin position="1101"/>
        <end position="1465"/>
    </location>
</feature>
<feature type="compositionally biased region" description="Basic and acidic residues" evidence="10">
    <location>
        <begin position="1208"/>
        <end position="1219"/>
    </location>
</feature>
<feature type="domain" description="RNA polymerase Rpb2" evidence="16">
    <location>
        <begin position="952"/>
        <end position="1017"/>
    </location>
</feature>
<reference evidence="19 20" key="1">
    <citation type="submission" date="2016-03" db="EMBL/GenBank/DDBJ databases">
        <title>Mechanisms controlling the formation of the plant cell surface in tip-growing cells are functionally conserved among land plants.</title>
        <authorList>
            <person name="Honkanen S."/>
            <person name="Jones V.A."/>
            <person name="Morieri G."/>
            <person name="Champion C."/>
            <person name="Hetherington A.J."/>
            <person name="Kelly S."/>
            <person name="Saint-Marcoux D."/>
            <person name="Proust H."/>
            <person name="Prescott H."/>
            <person name="Dolan L."/>
        </authorList>
    </citation>
    <scope>NUCLEOTIDE SEQUENCE [LARGE SCALE GENOMIC DNA]</scope>
    <source>
        <strain evidence="20">cv. Tak-1 and cv. Tak-2</strain>
        <tissue evidence="19">Whole gametophyte</tissue>
    </source>
</reference>
<dbReference type="InterPro" id="IPR007641">
    <property type="entry name" value="RNA_pol_Rpb2_7"/>
</dbReference>
<evidence type="ECO:0000313" key="18">
    <source>
        <dbReference type="EMBL" id="BBN12583.1"/>
    </source>
</evidence>
<dbReference type="InterPro" id="IPR007121">
    <property type="entry name" value="RNA_pol_bsu_CS"/>
</dbReference>
<name>A0A176WBN3_MARPO</name>
<evidence type="ECO:0000256" key="8">
    <source>
        <dbReference type="ARBA" id="ARBA00048552"/>
    </source>
</evidence>
<keyword evidence="2 9" id="KW-0240">DNA-directed RNA polymerase</keyword>
<dbReference type="Proteomes" id="UP000077202">
    <property type="component" value="Unassembled WGS sequence"/>
</dbReference>
<dbReference type="GO" id="GO:0046872">
    <property type="term" value="F:metal ion binding"/>
    <property type="evidence" value="ECO:0007669"/>
    <property type="project" value="UniProtKB-KW"/>
</dbReference>
<dbReference type="Pfam" id="PF04560">
    <property type="entry name" value="RNA_pol_Rpb2_7"/>
    <property type="match status" value="1"/>
</dbReference>
<evidence type="ECO:0000259" key="13">
    <source>
        <dbReference type="Pfam" id="PF04561"/>
    </source>
</evidence>
<feature type="region of interest" description="Disordered" evidence="10">
    <location>
        <begin position="1206"/>
        <end position="1233"/>
    </location>
</feature>
<keyword evidence="6" id="KW-0862">Zinc</keyword>
<dbReference type="Pfam" id="PF04563">
    <property type="entry name" value="RNA_pol_Rpb2_1"/>
    <property type="match status" value="1"/>
</dbReference>
<feature type="region of interest" description="Disordered" evidence="10">
    <location>
        <begin position="350"/>
        <end position="402"/>
    </location>
</feature>
<dbReference type="Pfam" id="PF04565">
    <property type="entry name" value="RNA_pol_Rpb2_3"/>
    <property type="match status" value="1"/>
</dbReference>
<dbReference type="InterPro" id="IPR007644">
    <property type="entry name" value="RNA_pol_bsu_protrusion"/>
</dbReference>
<evidence type="ECO:0000256" key="7">
    <source>
        <dbReference type="ARBA" id="ARBA00023163"/>
    </source>
</evidence>
<feature type="compositionally biased region" description="Polar residues" evidence="10">
    <location>
        <begin position="13"/>
        <end position="29"/>
    </location>
</feature>
<organism evidence="19 20">
    <name type="scientific">Marchantia polymorpha subsp. ruderalis</name>
    <dbReference type="NCBI Taxonomy" id="1480154"/>
    <lineage>
        <taxon>Eukaryota</taxon>
        <taxon>Viridiplantae</taxon>
        <taxon>Streptophyta</taxon>
        <taxon>Embryophyta</taxon>
        <taxon>Marchantiophyta</taxon>
        <taxon>Marchantiopsida</taxon>
        <taxon>Marchantiidae</taxon>
        <taxon>Marchantiales</taxon>
        <taxon>Marchantiaceae</taxon>
        <taxon>Marchantia</taxon>
    </lineage>
</organism>
<evidence type="ECO:0000313" key="19">
    <source>
        <dbReference type="EMBL" id="OAE30041.1"/>
    </source>
</evidence>
<feature type="domain" description="RNA polymerase Rpb2" evidence="15">
    <location>
        <begin position="855"/>
        <end position="914"/>
    </location>
</feature>
<keyword evidence="3 9" id="KW-0808">Transferase</keyword>
<evidence type="ECO:0000256" key="5">
    <source>
        <dbReference type="ARBA" id="ARBA00022723"/>
    </source>
</evidence>
<accession>A0A176WBN3</accession>
<proteinExistence type="inferred from homology"/>
<evidence type="ECO:0000259" key="12">
    <source>
        <dbReference type="Pfam" id="PF04560"/>
    </source>
</evidence>
<comment type="function">
    <text evidence="9">DNA-dependent RNA polymerase catalyzes the transcription of DNA into RNA using the four ribonucleoside triphosphates as substrates.</text>
</comment>
<evidence type="ECO:0000259" key="17">
    <source>
        <dbReference type="Pfam" id="PF04567"/>
    </source>
</evidence>
<dbReference type="InterPro" id="IPR007642">
    <property type="entry name" value="RNA_pol_Rpb2_2"/>
</dbReference>
<keyword evidence="7 9" id="KW-0804">Transcription</keyword>
<feature type="region of interest" description="Disordered" evidence="10">
    <location>
        <begin position="210"/>
        <end position="303"/>
    </location>
</feature>
<dbReference type="Gene3D" id="3.90.1110.10">
    <property type="entry name" value="RNA polymerase Rpb2, domain 2"/>
    <property type="match status" value="1"/>
</dbReference>
<dbReference type="Proteomes" id="UP001162541">
    <property type="component" value="Chromosome 5"/>
</dbReference>
<dbReference type="Gene3D" id="3.90.1800.10">
    <property type="entry name" value="RNA polymerase alpha subunit dimerisation domain"/>
    <property type="match status" value="1"/>
</dbReference>
<dbReference type="PANTHER" id="PTHR20856">
    <property type="entry name" value="DNA-DIRECTED RNA POLYMERASE I SUBUNIT 2"/>
    <property type="match status" value="1"/>
</dbReference>
<gene>
    <name evidence="19" type="ORF">AXG93_4908s1080</name>
    <name evidence="18" type="ORF">Mp_5g21260</name>
</gene>
<evidence type="ECO:0000256" key="3">
    <source>
        <dbReference type="ARBA" id="ARBA00022679"/>
    </source>
</evidence>
<evidence type="ECO:0000259" key="11">
    <source>
        <dbReference type="Pfam" id="PF00562"/>
    </source>
</evidence>
<feature type="domain" description="RNA polymerase Rpb2" evidence="12">
    <location>
        <begin position="1467"/>
        <end position="1559"/>
    </location>
</feature>
<dbReference type="Pfam" id="PF00562">
    <property type="entry name" value="RNA_pol_Rpb2_6"/>
    <property type="match status" value="1"/>
</dbReference>
<feature type="compositionally biased region" description="Basic and acidic residues" evidence="10">
    <location>
        <begin position="159"/>
        <end position="182"/>
    </location>
</feature>
<dbReference type="InterPro" id="IPR014724">
    <property type="entry name" value="RNA_pol_RPB2_OB-fold"/>
</dbReference>
<feature type="region of interest" description="Disordered" evidence="10">
    <location>
        <begin position="159"/>
        <end position="197"/>
    </location>
</feature>
<dbReference type="PROSITE" id="PS01166">
    <property type="entry name" value="RNA_POL_BETA"/>
    <property type="match status" value="1"/>
</dbReference>
<dbReference type="GO" id="GO:0006351">
    <property type="term" value="P:DNA-templated transcription"/>
    <property type="evidence" value="ECO:0007669"/>
    <property type="project" value="InterPro"/>
</dbReference>
<comment type="similarity">
    <text evidence="1 9">Belongs to the RNA polymerase beta chain family.</text>
</comment>
<dbReference type="Pfam" id="PF04567">
    <property type="entry name" value="RNA_pol_Rpb2_5"/>
    <property type="match status" value="1"/>
</dbReference>
<evidence type="ECO:0000259" key="16">
    <source>
        <dbReference type="Pfam" id="PF04566"/>
    </source>
</evidence>
<feature type="compositionally biased region" description="Polar residues" evidence="10">
    <location>
        <begin position="35"/>
        <end position="53"/>
    </location>
</feature>
<dbReference type="CDD" id="cd00653">
    <property type="entry name" value="RNA_pol_B_RPB2"/>
    <property type="match status" value="1"/>
</dbReference>
<dbReference type="Gene3D" id="3.90.1100.10">
    <property type="match status" value="2"/>
</dbReference>
<dbReference type="Gene3D" id="2.40.50.150">
    <property type="match status" value="1"/>
</dbReference>
<evidence type="ECO:0000256" key="9">
    <source>
        <dbReference type="RuleBase" id="RU363031"/>
    </source>
</evidence>
<dbReference type="GO" id="GO:0003677">
    <property type="term" value="F:DNA binding"/>
    <property type="evidence" value="ECO:0007669"/>
    <property type="project" value="InterPro"/>
</dbReference>
<protein>
    <recommendedName>
        <fullName evidence="9">DNA-directed RNA polymerase subunit beta</fullName>
        <ecNumber evidence="9">2.7.7.6</ecNumber>
    </recommendedName>
</protein>
<reference evidence="18" key="2">
    <citation type="journal article" date="2019" name="Curr. Biol.">
        <title>Chromatin organization in early land plants reveals an ancestral association between H3K27me3, transposons, and constitutive heterochromatin.</title>
        <authorList>
            <person name="Montgomery S.A."/>
            <person name="Tanizawa Y."/>
            <person name="Galik B."/>
            <person name="Wang N."/>
            <person name="Ito T."/>
            <person name="Mochizuki T."/>
            <person name="Akimcheva S."/>
            <person name="Bowman J."/>
            <person name="Cognat V."/>
            <person name="Drouard L."/>
            <person name="Ekker H."/>
            <person name="Houng S."/>
            <person name="Kohchi T."/>
            <person name="Lin S."/>
            <person name="Liu L.D."/>
            <person name="Nakamura Y."/>
            <person name="Valeeva L.R."/>
            <person name="Shakirov E.V."/>
            <person name="Shippen D.E."/>
            <person name="Wei W."/>
            <person name="Yagura M."/>
            <person name="Yamaoka S."/>
            <person name="Yamato K.T."/>
            <person name="Liu C."/>
            <person name="Berger F."/>
        </authorList>
    </citation>
    <scope>NUCLEOTIDE SEQUENCE [LARGE SCALE GENOMIC DNA]</scope>
    <source>
        <strain evidence="18">Tak-1</strain>
    </source>
</reference>
<evidence type="ECO:0000256" key="4">
    <source>
        <dbReference type="ARBA" id="ARBA00022695"/>
    </source>
</evidence>
<dbReference type="InterPro" id="IPR037033">
    <property type="entry name" value="DNA-dir_RNAP_su2_hyb_sf"/>
</dbReference>
<keyword evidence="5" id="KW-0479">Metal-binding</keyword>
<keyword evidence="20" id="KW-1185">Reference proteome</keyword>
<feature type="region of interest" description="Disordered" evidence="10">
    <location>
        <begin position="1"/>
        <end position="68"/>
    </location>
</feature>
<dbReference type="GO" id="GO:0000428">
    <property type="term" value="C:DNA-directed RNA polymerase complex"/>
    <property type="evidence" value="ECO:0007669"/>
    <property type="project" value="UniProtKB-KW"/>
</dbReference>
<evidence type="ECO:0000256" key="1">
    <source>
        <dbReference type="ARBA" id="ARBA00006835"/>
    </source>
</evidence>
<feature type="domain" description="RNA polymerase Rpb2" evidence="13">
    <location>
        <begin position="621"/>
        <end position="779"/>
    </location>
</feature>
<dbReference type="InterPro" id="IPR007120">
    <property type="entry name" value="DNA-dir_RNAP_su2_dom"/>
</dbReference>
<dbReference type="GO" id="GO:0032549">
    <property type="term" value="F:ribonucleoside binding"/>
    <property type="evidence" value="ECO:0007669"/>
    <property type="project" value="InterPro"/>
</dbReference>
<dbReference type="InterPro" id="IPR015712">
    <property type="entry name" value="DNA-dir_RNA_pol_su2"/>
</dbReference>
<dbReference type="InterPro" id="IPR037034">
    <property type="entry name" value="RNA_pol_Rpb2_2_sf"/>
</dbReference>
<evidence type="ECO:0000256" key="2">
    <source>
        <dbReference type="ARBA" id="ARBA00022478"/>
    </source>
</evidence>
<reference evidence="21" key="3">
    <citation type="journal article" date="2020" name="Curr. Biol.">
        <title>Chromatin organization in early land plants reveals an ancestral association between H3K27me3, transposons, and constitutive heterochromatin.</title>
        <authorList>
            <person name="Montgomery S.A."/>
            <person name="Tanizawa Y."/>
            <person name="Galik B."/>
            <person name="Wang N."/>
            <person name="Ito T."/>
            <person name="Mochizuki T."/>
            <person name="Akimcheva S."/>
            <person name="Bowman J.L."/>
            <person name="Cognat V."/>
            <person name="Marechal-Drouard L."/>
            <person name="Ekker H."/>
            <person name="Hong S.F."/>
            <person name="Kohchi T."/>
            <person name="Lin S.S."/>
            <person name="Liu L.D."/>
            <person name="Nakamura Y."/>
            <person name="Valeeva L.R."/>
            <person name="Shakirov E.V."/>
            <person name="Shippen D.E."/>
            <person name="Wei W.L."/>
            <person name="Yagura M."/>
            <person name="Yamaoka S."/>
            <person name="Yamato K.T."/>
            <person name="Liu C."/>
            <person name="Berger F."/>
        </authorList>
    </citation>
    <scope>NUCLEOTIDE SEQUENCE [LARGE SCALE GENOMIC DNA]</scope>
    <source>
        <strain evidence="21">Tak-1</strain>
    </source>
</reference>
<dbReference type="Pfam" id="PF04561">
    <property type="entry name" value="RNA_pol_Rpb2_2"/>
    <property type="match status" value="1"/>
</dbReference>
<dbReference type="EC" id="2.7.7.6" evidence="9"/>
<dbReference type="EMBL" id="AP019870">
    <property type="protein sequence ID" value="BBN12583.1"/>
    <property type="molecule type" value="Genomic_DNA"/>
</dbReference>
<dbReference type="GO" id="GO:0003899">
    <property type="term" value="F:DNA-directed RNA polymerase activity"/>
    <property type="evidence" value="ECO:0007669"/>
    <property type="project" value="UniProtKB-EC"/>
</dbReference>
<sequence>MEPDDPVWMELDSPTSGPQTSQNGLNPGNSFPLRTPSTASRVARGTPSTSGEQASALKTFGPMKGKPPVLTDEEKAEIYKRHEAEDERRWFVAKSFFDARSLVADHITSFNNFVGKGIQKMFDESEPFEVQPETAYGVEGGIRKVVIRFTDIELNRKPEVEHEDREISHHTDEVAKPADEMAKPATPDDLDKGKYSKGGKVSANWLANTESNGDAGAWDSETPEASVRGGASTSAAGGGAWGEDDTVVGKGKGKFGKSGSKWDKTMKPNDVLYADQPGAGDGESVVGKGKRGQSFTSWEKTTKPNEVMFADQLTNSEAPNQQSDLNFDLDIPSDVAGKDLEDLIPKISASMDEDPATEGWAQEKASTTNAANGSVLDEDPDSPVIGRRTRRSKRPKLDLNDDGEDKFEEFIMKVPVKENPAAECPANGEPTYKECGKEIREANYKLLPVEARLRGITYSSPIYAKVTMEVHHPRTEYQRKDKASSSTPKFDSGQVQVIEERVLLGRIPVMVRSSLCHLAQNTSSEDSPREHGDCCLDPGGYFIIKGSEKVIVAQEERNGHRVWLSNNKGVWIANYVSRRKGFGNYNYQRTLVKLTPPTKKISALQTSFWPLFTVVLPGIDPIPLALLFCALGVKSDREIIQMICYKDSQKKSEDELDKMRDEMLFLDPEMVQIVAPSLKDADNQLAKSFSDWDENSYQTSKRDVDIALYYIGSRSVKKPDPDERLKHGQELLKKKFLPHVEGERSKAYFLSYMARLICLGYLGRRQPTDRDDFKNKRLEFAGEVISHQFRKLMGHVQNTMRKRIQKHLGKNQDLASIEKYVEDKLITRGFRNSFSSGNWMGHDMMKNSGIVFDLKRGNPISTLCQLRELRQYVPPTVKVGEDARHPTFSQWGRVCPIDTPDGESCGLVKNMALTGIISSAGTEAPVFDALESNGVESLEDLSSNTIWRVTKVFVNGTWVGVVQLNRTKSLVKVLRTLRKKPPTADLYQMEVAYDALRRELHVSTDAGRVLRPLLVVKKNKLNLNLDVVKHYTSEKMGEPHERFSWFLQKNVIELLGVEEEEKALIALHGADLERARHFQLKKNVKFSHAEIHPSLILGLSASVIPFPHRNQSSRNLFQAHKHSKQAIGVYVTNLACRADTSGQHLFYPQVQLVKTNIVNCLQKDEIFSGQNAIVAIACYTGYNQEDSIIMDQSALDRGMFRTQHYRTFKSEERSDHETFGKPSASDENGGPRALRSDQILEEDGLPYIGCNIGMNDVIVGKVAKNAETSDGCRMTDTSTRLKAHEKGRVEQVILVQDEEGRKIAKVKLRETRIPQVGDKFSSMHGQKGVVGMVFTQEDLPFTQEGIVPDIIINPHAFPSRQTLGQMCESALGKARAKRGEQLFATPFNPASTVESITDALHQSGYNGWGTETMYNGFTGKAMEAKIFIGSTFYQRLTHMVEDKIKYRSRGHVHPLTRQPVSDRKRHGGVKFGEMERDCLIAHGAAATLQERTFHLSDYHEIHICRGCKQMAHMGVDRIPTCRFCKKDKRIEEIVKVEIPYACKLLIQELQSMGISVGLDTEVM</sequence>
<dbReference type="InterPro" id="IPR007645">
    <property type="entry name" value="RNA_pol_Rpb2_3"/>
</dbReference>